<proteinExistence type="predicted"/>
<dbReference type="Proteomes" id="UP001209878">
    <property type="component" value="Unassembled WGS sequence"/>
</dbReference>
<keyword evidence="2" id="KW-1185">Reference proteome</keyword>
<evidence type="ECO:0000313" key="1">
    <source>
        <dbReference type="EMBL" id="KAK2173511.1"/>
    </source>
</evidence>
<dbReference type="SUPFAM" id="SSF56219">
    <property type="entry name" value="DNase I-like"/>
    <property type="match status" value="1"/>
</dbReference>
<comment type="caution">
    <text evidence="1">The sequence shown here is derived from an EMBL/GenBank/DDBJ whole genome shotgun (WGS) entry which is preliminary data.</text>
</comment>
<reference evidence="1" key="1">
    <citation type="journal article" date="2023" name="Mol. Biol. Evol.">
        <title>Third-Generation Sequencing Reveals the Adaptive Role of the Epigenome in Three Deep-Sea Polychaetes.</title>
        <authorList>
            <person name="Perez M."/>
            <person name="Aroh O."/>
            <person name="Sun Y."/>
            <person name="Lan Y."/>
            <person name="Juniper S.K."/>
            <person name="Young C.R."/>
            <person name="Angers B."/>
            <person name="Qian P.Y."/>
        </authorList>
    </citation>
    <scope>NUCLEOTIDE SEQUENCE</scope>
    <source>
        <strain evidence="1">R07B-5</strain>
    </source>
</reference>
<accession>A0AAD9KLI7</accession>
<organism evidence="1 2">
    <name type="scientific">Ridgeia piscesae</name>
    <name type="common">Tubeworm</name>
    <dbReference type="NCBI Taxonomy" id="27915"/>
    <lineage>
        <taxon>Eukaryota</taxon>
        <taxon>Metazoa</taxon>
        <taxon>Spiralia</taxon>
        <taxon>Lophotrochozoa</taxon>
        <taxon>Annelida</taxon>
        <taxon>Polychaeta</taxon>
        <taxon>Sedentaria</taxon>
        <taxon>Canalipalpata</taxon>
        <taxon>Sabellida</taxon>
        <taxon>Siboglinidae</taxon>
        <taxon>Ridgeia</taxon>
    </lineage>
</organism>
<evidence type="ECO:0008006" key="3">
    <source>
        <dbReference type="Google" id="ProtNLM"/>
    </source>
</evidence>
<gene>
    <name evidence="1" type="ORF">NP493_870g01023</name>
</gene>
<protein>
    <recommendedName>
        <fullName evidence="3">Craniofacial development protein 2-like</fullName>
    </recommendedName>
</protein>
<evidence type="ECO:0000313" key="2">
    <source>
        <dbReference type="Proteomes" id="UP001209878"/>
    </source>
</evidence>
<name>A0AAD9KLI7_RIDPI</name>
<sequence>MRLPLSKNIFATIISVYATTMTNPDENKKAFYNQLASVLSGILRTDKLLLIGDFNVRIGRENDKWSLVMGKYRSGKCNGFYRLCALSSN</sequence>
<dbReference type="Gene3D" id="3.60.10.10">
    <property type="entry name" value="Endonuclease/exonuclease/phosphatase"/>
    <property type="match status" value="1"/>
</dbReference>
<dbReference type="EMBL" id="JAODUO010000869">
    <property type="protein sequence ID" value="KAK2173511.1"/>
    <property type="molecule type" value="Genomic_DNA"/>
</dbReference>
<dbReference type="AlphaFoldDB" id="A0AAD9KLI7"/>
<dbReference type="InterPro" id="IPR036691">
    <property type="entry name" value="Endo/exonu/phosph_ase_sf"/>
</dbReference>